<keyword evidence="1" id="KW-1133">Transmembrane helix</keyword>
<proteinExistence type="predicted"/>
<keyword evidence="3" id="KW-1185">Reference proteome</keyword>
<evidence type="ECO:0000313" key="3">
    <source>
        <dbReference type="Proteomes" id="UP000019024"/>
    </source>
</evidence>
<protein>
    <submittedName>
        <fullName evidence="2">Uncharacterized protein</fullName>
    </submittedName>
</protein>
<accession>W0JTW5</accession>
<dbReference type="KEGG" id="hlr:HALLA_05920"/>
<sequence length="54" mass="5822">MTEITFLTPLVQQMVIVSPVAATSAILATIALRNVKEKSDQIVSVGLAKIELIR</sequence>
<keyword evidence="1" id="KW-0472">Membrane</keyword>
<feature type="transmembrane region" description="Helical" evidence="1">
    <location>
        <begin position="12"/>
        <end position="32"/>
    </location>
</feature>
<evidence type="ECO:0000256" key="1">
    <source>
        <dbReference type="SAM" id="Phobius"/>
    </source>
</evidence>
<dbReference type="Proteomes" id="UP000019024">
    <property type="component" value="Chromosome"/>
</dbReference>
<name>W0JTW5_9EURY</name>
<dbReference type="EMBL" id="CP007055">
    <property type="protein sequence ID" value="AHG00747.1"/>
    <property type="molecule type" value="Genomic_DNA"/>
</dbReference>
<dbReference type="AlphaFoldDB" id="W0JTW5"/>
<dbReference type="HOGENOM" id="CLU_3038938_0_0_2"/>
<evidence type="ECO:0000313" key="2">
    <source>
        <dbReference type="EMBL" id="AHG00747.1"/>
    </source>
</evidence>
<reference evidence="2 3" key="1">
    <citation type="submission" date="2014-01" db="EMBL/GenBank/DDBJ databases">
        <authorList>
            <consortium name="DOE Joint Genome Institute"/>
            <person name="Anderson I."/>
            <person name="Huntemann M."/>
            <person name="Han J."/>
            <person name="Chen A."/>
            <person name="Kyrpides N."/>
            <person name="Mavromatis K."/>
            <person name="Markowitz V."/>
            <person name="Palaniappan K."/>
            <person name="Ivanova N."/>
            <person name="Schaumberg A."/>
            <person name="Pati A."/>
            <person name="Liolios K."/>
            <person name="Nordberg H.P."/>
            <person name="Cantor M.N."/>
            <person name="Hua S.X."/>
            <person name="Woyke T."/>
        </authorList>
    </citation>
    <scope>NUCLEOTIDE SEQUENCE [LARGE SCALE GENOMIC DNA]</scope>
    <source>
        <strain evidence="2 3">XH-48</strain>
    </source>
</reference>
<keyword evidence="1" id="KW-0812">Transmembrane</keyword>
<gene>
    <name evidence="2" type="ORF">HALLA_05920</name>
</gene>
<organism evidence="2 3">
    <name type="scientific">Halostagnicola larsenii XH-48</name>
    <dbReference type="NCBI Taxonomy" id="797299"/>
    <lineage>
        <taxon>Archaea</taxon>
        <taxon>Methanobacteriati</taxon>
        <taxon>Methanobacteriota</taxon>
        <taxon>Stenosarchaea group</taxon>
        <taxon>Halobacteria</taxon>
        <taxon>Halobacteriales</taxon>
        <taxon>Natrialbaceae</taxon>
        <taxon>Halostagnicola</taxon>
    </lineage>
</organism>